<organism evidence="8 9">
    <name type="scientific">Dovyalis caffra</name>
    <dbReference type="NCBI Taxonomy" id="77055"/>
    <lineage>
        <taxon>Eukaryota</taxon>
        <taxon>Viridiplantae</taxon>
        <taxon>Streptophyta</taxon>
        <taxon>Embryophyta</taxon>
        <taxon>Tracheophyta</taxon>
        <taxon>Spermatophyta</taxon>
        <taxon>Magnoliopsida</taxon>
        <taxon>eudicotyledons</taxon>
        <taxon>Gunneridae</taxon>
        <taxon>Pentapetalae</taxon>
        <taxon>rosids</taxon>
        <taxon>fabids</taxon>
        <taxon>Malpighiales</taxon>
        <taxon>Salicaceae</taxon>
        <taxon>Flacourtieae</taxon>
        <taxon>Dovyalis</taxon>
    </lineage>
</organism>
<dbReference type="InterPro" id="IPR044861">
    <property type="entry name" value="IPNS-like_FE2OG_OXY"/>
</dbReference>
<feature type="domain" description="Fe2OG dioxygenase" evidence="7">
    <location>
        <begin position="209"/>
        <end position="314"/>
    </location>
</feature>
<keyword evidence="5 6" id="KW-0408">Iron</keyword>
<accession>A0AAV1R436</accession>
<evidence type="ECO:0000256" key="5">
    <source>
        <dbReference type="ARBA" id="ARBA00023004"/>
    </source>
</evidence>
<dbReference type="InterPro" id="IPR005123">
    <property type="entry name" value="Oxoglu/Fe-dep_dioxygenase_dom"/>
</dbReference>
<protein>
    <recommendedName>
        <fullName evidence="7">Fe2OG dioxygenase domain-containing protein</fullName>
    </recommendedName>
</protein>
<gene>
    <name evidence="8" type="ORF">DCAF_LOCUS4942</name>
</gene>
<evidence type="ECO:0000256" key="1">
    <source>
        <dbReference type="ARBA" id="ARBA00001962"/>
    </source>
</evidence>
<keyword evidence="4 6" id="KW-0560">Oxidoreductase</keyword>
<dbReference type="InterPro" id="IPR026992">
    <property type="entry name" value="DIOX_N"/>
</dbReference>
<evidence type="ECO:0000313" key="9">
    <source>
        <dbReference type="Proteomes" id="UP001314170"/>
    </source>
</evidence>
<evidence type="ECO:0000256" key="2">
    <source>
        <dbReference type="ARBA" id="ARBA00008056"/>
    </source>
</evidence>
<dbReference type="InterPro" id="IPR027443">
    <property type="entry name" value="IPNS-like_sf"/>
</dbReference>
<reference evidence="8 9" key="1">
    <citation type="submission" date="2024-01" db="EMBL/GenBank/DDBJ databases">
        <authorList>
            <person name="Waweru B."/>
        </authorList>
    </citation>
    <scope>NUCLEOTIDE SEQUENCE [LARGE SCALE GENOMIC DNA]</scope>
</reference>
<keyword evidence="3 6" id="KW-0479">Metal-binding</keyword>
<evidence type="ECO:0000256" key="6">
    <source>
        <dbReference type="RuleBase" id="RU003682"/>
    </source>
</evidence>
<sequence length="384" mass="42944">MAACRIQAENDSDYDRQRDLKAFDDTKAGVKGAVDAGVTKIPRILIQEQRTKLDDRPASLEPNFSIPIIDIEGWNEDETRRHNIIEKLGSACEKWGFFQVVNHGIPSNILEEMIDGIHRFHHQDVEVKKEFYSRDYTKKVLYNSNFDLYQAPAASWRDSLTCVMAPNPPNHEAIPPICRIMKLGITLFELLSEALGLKPNHLKDIGCAEGLYVLGHSYRACPEPELTIGTRKHADSGFLTLLLQDQIGGLQVLHENQWVNVTPAPGALVVNAGDLFQASLQLISNDKFISVHHRVLAKNVGPRISVACIFRQHLSPETLKLISPYLVPKQCVLNRGADHLARVGVGVGSSNDTLFRVWNQKMIVSWGISSASILCTQKKQMRAQ</sequence>
<dbReference type="AlphaFoldDB" id="A0AAV1R436"/>
<comment type="similarity">
    <text evidence="2 6">Belongs to the iron/ascorbate-dependent oxidoreductase family.</text>
</comment>
<dbReference type="SUPFAM" id="SSF51197">
    <property type="entry name" value="Clavaminate synthase-like"/>
    <property type="match status" value="1"/>
</dbReference>
<dbReference type="Pfam" id="PF14226">
    <property type="entry name" value="DIOX_N"/>
    <property type="match status" value="1"/>
</dbReference>
<dbReference type="PROSITE" id="PS51471">
    <property type="entry name" value="FE2OG_OXY"/>
    <property type="match status" value="1"/>
</dbReference>
<keyword evidence="9" id="KW-1185">Reference proteome</keyword>
<evidence type="ECO:0000259" key="7">
    <source>
        <dbReference type="PROSITE" id="PS51471"/>
    </source>
</evidence>
<dbReference type="PANTHER" id="PTHR10209:SF884">
    <property type="entry name" value="1-AMINOCYCLOPROPANE-1-CARBOXYLATE OXIDASE HOMOLOG 1-LIKE"/>
    <property type="match status" value="1"/>
</dbReference>
<dbReference type="EMBL" id="CAWUPB010000851">
    <property type="protein sequence ID" value="CAK7327235.1"/>
    <property type="molecule type" value="Genomic_DNA"/>
</dbReference>
<evidence type="ECO:0000256" key="3">
    <source>
        <dbReference type="ARBA" id="ARBA00022723"/>
    </source>
</evidence>
<dbReference type="Gene3D" id="2.60.120.330">
    <property type="entry name" value="B-lactam Antibiotic, Isopenicillin N Synthase, Chain"/>
    <property type="match status" value="1"/>
</dbReference>
<dbReference type="Proteomes" id="UP001314170">
    <property type="component" value="Unassembled WGS sequence"/>
</dbReference>
<comment type="cofactor">
    <cofactor evidence="1">
        <name>Fe cation</name>
        <dbReference type="ChEBI" id="CHEBI:24875"/>
    </cofactor>
</comment>
<evidence type="ECO:0000313" key="8">
    <source>
        <dbReference type="EMBL" id="CAK7327235.1"/>
    </source>
</evidence>
<dbReference type="FunFam" id="2.60.120.330:FF:000005">
    <property type="entry name" value="1-aminocyclopropane-1-carboxylate oxidase homolog 1"/>
    <property type="match status" value="1"/>
</dbReference>
<dbReference type="PANTHER" id="PTHR10209">
    <property type="entry name" value="OXIDOREDUCTASE, 2OG-FE II OXYGENASE FAMILY PROTEIN"/>
    <property type="match status" value="1"/>
</dbReference>
<proteinExistence type="inferred from homology"/>
<dbReference type="Pfam" id="PF03171">
    <property type="entry name" value="2OG-FeII_Oxy"/>
    <property type="match status" value="1"/>
</dbReference>
<name>A0AAV1R436_9ROSI</name>
<evidence type="ECO:0000256" key="4">
    <source>
        <dbReference type="ARBA" id="ARBA00023002"/>
    </source>
</evidence>
<dbReference type="GO" id="GO:0051213">
    <property type="term" value="F:dioxygenase activity"/>
    <property type="evidence" value="ECO:0007669"/>
    <property type="project" value="UniProtKB-ARBA"/>
</dbReference>
<comment type="caution">
    <text evidence="8">The sequence shown here is derived from an EMBL/GenBank/DDBJ whole genome shotgun (WGS) entry which is preliminary data.</text>
</comment>
<dbReference type="GO" id="GO:0046872">
    <property type="term" value="F:metal ion binding"/>
    <property type="evidence" value="ECO:0007669"/>
    <property type="project" value="UniProtKB-KW"/>
</dbReference>